<reference evidence="1" key="2">
    <citation type="submission" date="2022-01" db="EMBL/GenBank/DDBJ databases">
        <authorList>
            <person name="Yamashiro T."/>
            <person name="Shiraishi A."/>
            <person name="Satake H."/>
            <person name="Nakayama K."/>
        </authorList>
    </citation>
    <scope>NUCLEOTIDE SEQUENCE</scope>
</reference>
<dbReference type="Proteomes" id="UP001151760">
    <property type="component" value="Unassembled WGS sequence"/>
</dbReference>
<accession>A0ABQ5DJD4</accession>
<keyword evidence="2" id="KW-1185">Reference proteome</keyword>
<reference evidence="1" key="1">
    <citation type="journal article" date="2022" name="Int. J. Mol. Sci.">
        <title>Draft Genome of Tanacetum Coccineum: Genomic Comparison of Closely Related Tanacetum-Family Plants.</title>
        <authorList>
            <person name="Yamashiro T."/>
            <person name="Shiraishi A."/>
            <person name="Nakayama K."/>
            <person name="Satake H."/>
        </authorList>
    </citation>
    <scope>NUCLEOTIDE SEQUENCE</scope>
</reference>
<comment type="caution">
    <text evidence="1">The sequence shown here is derived from an EMBL/GenBank/DDBJ whole genome shotgun (WGS) entry which is preliminary data.</text>
</comment>
<organism evidence="1 2">
    <name type="scientific">Tanacetum coccineum</name>
    <dbReference type="NCBI Taxonomy" id="301880"/>
    <lineage>
        <taxon>Eukaryota</taxon>
        <taxon>Viridiplantae</taxon>
        <taxon>Streptophyta</taxon>
        <taxon>Embryophyta</taxon>
        <taxon>Tracheophyta</taxon>
        <taxon>Spermatophyta</taxon>
        <taxon>Magnoliopsida</taxon>
        <taxon>eudicotyledons</taxon>
        <taxon>Gunneridae</taxon>
        <taxon>Pentapetalae</taxon>
        <taxon>asterids</taxon>
        <taxon>campanulids</taxon>
        <taxon>Asterales</taxon>
        <taxon>Asteraceae</taxon>
        <taxon>Asteroideae</taxon>
        <taxon>Anthemideae</taxon>
        <taxon>Anthemidinae</taxon>
        <taxon>Tanacetum</taxon>
    </lineage>
</organism>
<gene>
    <name evidence="1" type="ORF">Tco_0939201</name>
</gene>
<sequence>MATDPGDGGSVGRTIQLFGTAFEFQRCGDPNHLIGDYPKPSRNKDQKAFIGVSCSNSENDVEDKTNDETCVMAQSSNEVTLNSSYYSDNASSLDNDMLPGDVNTAKGRLVLPVHVNAAITKG</sequence>
<dbReference type="EMBL" id="BQNB010015378">
    <property type="protein sequence ID" value="GJT39336.1"/>
    <property type="molecule type" value="Genomic_DNA"/>
</dbReference>
<evidence type="ECO:0000313" key="2">
    <source>
        <dbReference type="Proteomes" id="UP001151760"/>
    </source>
</evidence>
<name>A0ABQ5DJD4_9ASTR</name>
<evidence type="ECO:0000313" key="1">
    <source>
        <dbReference type="EMBL" id="GJT39336.1"/>
    </source>
</evidence>
<protein>
    <submittedName>
        <fullName evidence="1">Uncharacterized protein</fullName>
    </submittedName>
</protein>
<proteinExistence type="predicted"/>